<comment type="caution">
    <text evidence="2">The sequence shown here is derived from an EMBL/GenBank/DDBJ whole genome shotgun (WGS) entry which is preliminary data.</text>
</comment>
<dbReference type="AlphaFoldDB" id="A0A8H6IQX5"/>
<proteinExistence type="predicted"/>
<dbReference type="EMBL" id="WIGN01000469">
    <property type="protein sequence ID" value="KAF6791728.1"/>
    <property type="molecule type" value="Genomic_DNA"/>
</dbReference>
<organism evidence="2 3">
    <name type="scientific">Colletotrichum sojae</name>
    <dbReference type="NCBI Taxonomy" id="2175907"/>
    <lineage>
        <taxon>Eukaryota</taxon>
        <taxon>Fungi</taxon>
        <taxon>Dikarya</taxon>
        <taxon>Ascomycota</taxon>
        <taxon>Pezizomycotina</taxon>
        <taxon>Sordariomycetes</taxon>
        <taxon>Hypocreomycetidae</taxon>
        <taxon>Glomerellales</taxon>
        <taxon>Glomerellaceae</taxon>
        <taxon>Colletotrichum</taxon>
        <taxon>Colletotrichum orchidearum species complex</taxon>
    </lineage>
</organism>
<accession>A0A8H6IQX5</accession>
<gene>
    <name evidence="2" type="ORF">CSOJ01_14282</name>
</gene>
<protein>
    <submittedName>
        <fullName evidence="2">Uncharacterized protein</fullName>
    </submittedName>
</protein>
<feature type="region of interest" description="Disordered" evidence="1">
    <location>
        <begin position="1"/>
        <end position="39"/>
    </location>
</feature>
<reference evidence="2 3" key="1">
    <citation type="journal article" date="2020" name="Phytopathology">
        <title>Genome Sequence Resources of Colletotrichum truncatum, C. plurivorum, C. musicola, and C. sojae: Four Species Pathogenic to Soybean (Glycine max).</title>
        <authorList>
            <person name="Rogerio F."/>
            <person name="Boufleur T.R."/>
            <person name="Ciampi-Guillardi M."/>
            <person name="Sukno S.A."/>
            <person name="Thon M.R."/>
            <person name="Massola Junior N.S."/>
            <person name="Baroncelli R."/>
        </authorList>
    </citation>
    <scope>NUCLEOTIDE SEQUENCE [LARGE SCALE GENOMIC DNA]</scope>
    <source>
        <strain evidence="2 3">LFN0009</strain>
    </source>
</reference>
<dbReference type="Proteomes" id="UP000652219">
    <property type="component" value="Unassembled WGS sequence"/>
</dbReference>
<sequence>MPATGLYNFEKPDSGAAGKGGHTAARSPIGRHDMPLRPNRILGKLPRRMLIRGYGGTPRARSSLAGALGEQATPGPGHGEFGTMKSRRATRRYTAQSDEAVELVTEPPEVLLWAHVHEV</sequence>
<evidence type="ECO:0000313" key="2">
    <source>
        <dbReference type="EMBL" id="KAF6791728.1"/>
    </source>
</evidence>
<feature type="region of interest" description="Disordered" evidence="1">
    <location>
        <begin position="54"/>
        <end position="84"/>
    </location>
</feature>
<evidence type="ECO:0000313" key="3">
    <source>
        <dbReference type="Proteomes" id="UP000652219"/>
    </source>
</evidence>
<name>A0A8H6IQX5_9PEZI</name>
<evidence type="ECO:0000256" key="1">
    <source>
        <dbReference type="SAM" id="MobiDB-lite"/>
    </source>
</evidence>
<keyword evidence="3" id="KW-1185">Reference proteome</keyword>